<dbReference type="Pfam" id="PF14752">
    <property type="entry name" value="RBP_receptor"/>
    <property type="match status" value="1"/>
</dbReference>
<sequence length="926" mass="106009">MRPMYKQNMFQDGICQHINQINGSGWRTQEADDWIYYPQQYINVSLTAAKVSVALVGGCCAPNRYKPTGFLFQDDGSTYSTTGHKMVAIADRPLVQNLTVNGWYMKKFVDDHAMNLTLIPSVHHPDKQSILFEIAAFDRAMMINYQFFDYQNKHIGNYSSGVLRNVKTVSDITLPRYTRSIVVEFYGSRADPMCFSYLYAGLYVHGPFTTVVKISARVSSVLQYLSLINFVIVSVVFALMSLLSDFSFPPPIRFLCRTPSHKVLMCIVVMLGSYISNQAWNLINSQSSIFHEWLPRAAKMVGKSRLANFLGAWSTCTLFGLRFSLDLPSYVITYARSIPFLTINLLAAVPTFIAYCIVLVFFVTRFVTFQPCTMCCFDFLEVQDIEEKYVKVLMTAKRSSKKKATPIQNTSTVGLLWLVFNERLWQRLDWKLIWRRMCTRKFVKTCIRRLFGLHEHVRIPFAIKTSLTLLLYCLGQLIPLLITQMIGVGGVVPVHICSWTPYLSQFQYHPDPMSFAIKTFMLMQIAVYIATLGAGGVCMIYSLGILRRFTKDILLLRKGDYFLFKGKKNNGIDLDDSIRFLGVLIGFGFTGTLYVMVEISLIGTLITAAIQLDRVRDVVFRQVGYGVYFASFFIAFVVQMIQKRITNLVFVENRTRFSIQHRAPFLHYWYFMMLTSMTRALTSYILRTLKLVFRYPLFSIRVDRNAETWSVRRGDGGKLYMSSGGNGFILKLLLAEHEYNNPVILVFVECLLHSVDTFTTSRLLARNVELKLCRSHMKKHRKMTEKDIECLKAASEVNADDGQSTVSSKRALARWFLLYTLIRNPMCSQLTIHQYNLKSFNSHTIISLEEDIFKITHQHYHSYACGYCKYNYEAITLGTTQLKVIDVWVRARIVAPRAAVDLTIVVEEAAITMIAVGAVDNNERNA</sequence>
<evidence type="ECO:0000313" key="2">
    <source>
        <dbReference type="EMBL" id="GAN01808.1"/>
    </source>
</evidence>
<feature type="transmembrane region" description="Helical" evidence="1">
    <location>
        <begin position="622"/>
        <end position="641"/>
    </location>
</feature>
<dbReference type="OrthoDB" id="2376984at2759"/>
<feature type="transmembrane region" description="Helical" evidence="1">
    <location>
        <begin position="580"/>
        <end position="610"/>
    </location>
</feature>
<dbReference type="Proteomes" id="UP000053815">
    <property type="component" value="Unassembled WGS sequence"/>
</dbReference>
<keyword evidence="3" id="KW-1185">Reference proteome</keyword>
<feature type="transmembrane region" description="Helical" evidence="1">
    <location>
        <begin position="304"/>
        <end position="325"/>
    </location>
</feature>
<gene>
    <name evidence="2" type="ORF">MAM1_0012c01243</name>
</gene>
<dbReference type="GO" id="GO:0038023">
    <property type="term" value="F:signaling receptor activity"/>
    <property type="evidence" value="ECO:0007669"/>
    <property type="project" value="InterPro"/>
</dbReference>
<protein>
    <submittedName>
        <fullName evidence="2">Uncharacterized protein</fullName>
    </submittedName>
</protein>
<feature type="transmembrane region" description="Helical" evidence="1">
    <location>
        <begin position="221"/>
        <end position="242"/>
    </location>
</feature>
<dbReference type="AlphaFoldDB" id="A0A0C9MIS8"/>
<evidence type="ECO:0000256" key="1">
    <source>
        <dbReference type="SAM" id="Phobius"/>
    </source>
</evidence>
<dbReference type="STRING" id="91626.A0A0C9MIS8"/>
<reference evidence="2" key="1">
    <citation type="submission" date="2014-09" db="EMBL/GenBank/DDBJ databases">
        <title>Draft genome sequence of an oleaginous Mucoromycotina fungus Mucor ambiguus NBRC6742.</title>
        <authorList>
            <person name="Takeda I."/>
            <person name="Yamane N."/>
            <person name="Morita T."/>
            <person name="Tamano K."/>
            <person name="Machida M."/>
            <person name="Baker S."/>
            <person name="Koike H."/>
        </authorList>
    </citation>
    <scope>NUCLEOTIDE SEQUENCE</scope>
    <source>
        <strain evidence="2">NBRC 6742</strain>
    </source>
</reference>
<name>A0A0C9MIS8_9FUNG</name>
<dbReference type="InterPro" id="IPR026612">
    <property type="entry name" value="STRA6-like"/>
</dbReference>
<feature type="transmembrane region" description="Helical" evidence="1">
    <location>
        <begin position="457"/>
        <end position="478"/>
    </location>
</feature>
<feature type="transmembrane region" description="Helical" evidence="1">
    <location>
        <begin position="345"/>
        <end position="364"/>
    </location>
</feature>
<keyword evidence="1" id="KW-0472">Membrane</keyword>
<feature type="transmembrane region" description="Helical" evidence="1">
    <location>
        <begin position="668"/>
        <end position="686"/>
    </location>
</feature>
<organism evidence="2">
    <name type="scientific">Mucor ambiguus</name>
    <dbReference type="NCBI Taxonomy" id="91626"/>
    <lineage>
        <taxon>Eukaryota</taxon>
        <taxon>Fungi</taxon>
        <taxon>Fungi incertae sedis</taxon>
        <taxon>Mucoromycota</taxon>
        <taxon>Mucoromycotina</taxon>
        <taxon>Mucoromycetes</taxon>
        <taxon>Mucorales</taxon>
        <taxon>Mucorineae</taxon>
        <taxon>Mucoraceae</taxon>
        <taxon>Mucor</taxon>
    </lineage>
</organism>
<feature type="transmembrane region" description="Helical" evidence="1">
    <location>
        <begin position="262"/>
        <end position="283"/>
    </location>
</feature>
<accession>A0A0C9MIS8</accession>
<dbReference type="EMBL" id="DF836301">
    <property type="protein sequence ID" value="GAN01808.1"/>
    <property type="molecule type" value="Genomic_DNA"/>
</dbReference>
<evidence type="ECO:0000313" key="3">
    <source>
        <dbReference type="Proteomes" id="UP000053815"/>
    </source>
</evidence>
<feature type="transmembrane region" description="Helical" evidence="1">
    <location>
        <begin position="525"/>
        <end position="546"/>
    </location>
</feature>
<keyword evidence="1" id="KW-0812">Transmembrane</keyword>
<keyword evidence="1" id="KW-1133">Transmembrane helix</keyword>
<proteinExistence type="predicted"/>